<evidence type="ECO:0008006" key="3">
    <source>
        <dbReference type="Google" id="ProtNLM"/>
    </source>
</evidence>
<proteinExistence type="predicted"/>
<dbReference type="AlphaFoldDB" id="A0A1I8PNX5"/>
<protein>
    <recommendedName>
        <fullName evidence="3">F-box domain-containing protein</fullName>
    </recommendedName>
</protein>
<accession>A0A1I8PNX5</accession>
<dbReference type="EnsemblMetazoa" id="SCAU009782-RA">
    <property type="protein sequence ID" value="SCAU009782-PA"/>
    <property type="gene ID" value="SCAU009782"/>
</dbReference>
<sequence>MSLKQEGKAFDRVFANVELLRFLFQLLETEHQYKFATVSGHFYDFYREFISREEYRRIIVEKLPEFVSITNEDTQQVLYLSHNGLQHFLQVYAQDIQQMTEIYGCAINTELLKNLTSISYSHMIMTNQHLQMLAKNCPQLERLDIFGCCNKNREIIKLGEDLTIHTLLEMRNLKRFSLKNGTDFRNKTTALQNMLLQLKVQYQNVKSYFVPAPEDLALETTNGDATNHSLEEFDIYGSFLSSFWSWNLKTFLSKFVNLTALTIALSDVADDEVIATLANCCQKLQSLHFKQSTFKDIQTFSVLKRLRELSFVWCKGLSYDNLKEILSEMSLEKFSSTYTKYYGLFQYYFISPTLKSIHIDAFHSFEFRSE</sequence>
<dbReference type="VEuPathDB" id="VectorBase:SCAU009782"/>
<dbReference type="Gene3D" id="3.80.10.10">
    <property type="entry name" value="Ribonuclease Inhibitor"/>
    <property type="match status" value="2"/>
</dbReference>
<name>A0A1I8PNX5_STOCA</name>
<dbReference type="SUPFAM" id="SSF52047">
    <property type="entry name" value="RNI-like"/>
    <property type="match status" value="1"/>
</dbReference>
<keyword evidence="2" id="KW-1185">Reference proteome</keyword>
<dbReference type="Proteomes" id="UP000095300">
    <property type="component" value="Unassembled WGS sequence"/>
</dbReference>
<gene>
    <name evidence="1" type="primary">106094309</name>
</gene>
<evidence type="ECO:0000313" key="2">
    <source>
        <dbReference type="Proteomes" id="UP000095300"/>
    </source>
</evidence>
<reference evidence="1" key="1">
    <citation type="submission" date="2020-05" db="UniProtKB">
        <authorList>
            <consortium name="EnsemblMetazoa"/>
        </authorList>
    </citation>
    <scope>IDENTIFICATION</scope>
    <source>
        <strain evidence="1">USDA</strain>
    </source>
</reference>
<evidence type="ECO:0000313" key="1">
    <source>
        <dbReference type="EnsemblMetazoa" id="SCAU009782-PA"/>
    </source>
</evidence>
<organism evidence="1 2">
    <name type="scientific">Stomoxys calcitrans</name>
    <name type="common">Stable fly</name>
    <name type="synonym">Conops calcitrans</name>
    <dbReference type="NCBI Taxonomy" id="35570"/>
    <lineage>
        <taxon>Eukaryota</taxon>
        <taxon>Metazoa</taxon>
        <taxon>Ecdysozoa</taxon>
        <taxon>Arthropoda</taxon>
        <taxon>Hexapoda</taxon>
        <taxon>Insecta</taxon>
        <taxon>Pterygota</taxon>
        <taxon>Neoptera</taxon>
        <taxon>Endopterygota</taxon>
        <taxon>Diptera</taxon>
        <taxon>Brachycera</taxon>
        <taxon>Muscomorpha</taxon>
        <taxon>Muscoidea</taxon>
        <taxon>Muscidae</taxon>
        <taxon>Stomoxys</taxon>
    </lineage>
</organism>
<dbReference type="InterPro" id="IPR032675">
    <property type="entry name" value="LRR_dom_sf"/>
</dbReference>